<comment type="caution">
    <text evidence="1">The sequence shown here is derived from an EMBL/GenBank/DDBJ whole genome shotgun (WGS) entry which is preliminary data.</text>
</comment>
<name>A0ABS6VQF2_9GAMM</name>
<keyword evidence="2" id="KW-1185">Reference proteome</keyword>
<organism evidence="1 2">
    <name type="scientific">Zhongshania aquimaris</name>
    <dbReference type="NCBI Taxonomy" id="2857107"/>
    <lineage>
        <taxon>Bacteria</taxon>
        <taxon>Pseudomonadati</taxon>
        <taxon>Pseudomonadota</taxon>
        <taxon>Gammaproteobacteria</taxon>
        <taxon>Cellvibrionales</taxon>
        <taxon>Spongiibacteraceae</taxon>
        <taxon>Zhongshania</taxon>
    </lineage>
</organism>
<keyword evidence="1" id="KW-0547">Nucleotide-binding</keyword>
<dbReference type="GO" id="GO:0005524">
    <property type="term" value="F:ATP binding"/>
    <property type="evidence" value="ECO:0007669"/>
    <property type="project" value="UniProtKB-KW"/>
</dbReference>
<evidence type="ECO:0000313" key="2">
    <source>
        <dbReference type="Proteomes" id="UP001166291"/>
    </source>
</evidence>
<evidence type="ECO:0000313" key="1">
    <source>
        <dbReference type="EMBL" id="MBW2940549.1"/>
    </source>
</evidence>
<sequence>MDLIDISKRLIKFERRRVKNPMRSLVFSRLDFMVAYSTVLQMEKDSEDYDQYEHENEQKGLIIAGFAGVGKSSLAKTYVKNNKPTFVTNDDFTQKLFPTLYYQLPGQVTFKRIIAGQLRVLGYHPNMKHDEDTLTTQLLDALQKCKVKIIILDEIQHLTTKKNIDQMPLIQNSLKGLINACDQHFVFIGDETTPKIIKGCGQLGRRAPTVIELLPFTFPSDCDSEVYQMINPLLDLMPSDTGVSLSSKINRLDFCQRLYLASGGVIDAMRFYMHEALGYAMQKGRRTLDYSDFKHVYEMSPSDNSIINENPFGLTEAQFTKWLAKELGNAA</sequence>
<reference evidence="1" key="1">
    <citation type="submission" date="2021-07" db="EMBL/GenBank/DDBJ databases">
        <title>Zhongshania sp. CAU 1632 isolated from seawater.</title>
        <authorList>
            <person name="Kim W."/>
        </authorList>
    </citation>
    <scope>NUCLEOTIDE SEQUENCE</scope>
    <source>
        <strain evidence="1">CAU 1632</strain>
    </source>
</reference>
<dbReference type="RefSeq" id="WP_219042738.1">
    <property type="nucleotide sequence ID" value="NZ_JAHWDQ010000001.1"/>
</dbReference>
<dbReference type="InterPro" id="IPR008868">
    <property type="entry name" value="TniB"/>
</dbReference>
<gene>
    <name evidence="1" type="ORF">KXJ70_07180</name>
</gene>
<accession>A0ABS6VQF2</accession>
<dbReference type="Proteomes" id="UP001166291">
    <property type="component" value="Unassembled WGS sequence"/>
</dbReference>
<keyword evidence="1" id="KW-0067">ATP-binding</keyword>
<protein>
    <submittedName>
        <fullName evidence="1">ATP-binding protein</fullName>
    </submittedName>
</protein>
<dbReference type="Pfam" id="PF05621">
    <property type="entry name" value="TniB"/>
    <property type="match status" value="1"/>
</dbReference>
<proteinExistence type="predicted"/>
<dbReference type="EMBL" id="JAHWDQ010000001">
    <property type="protein sequence ID" value="MBW2940549.1"/>
    <property type="molecule type" value="Genomic_DNA"/>
</dbReference>